<reference evidence="1 2" key="1">
    <citation type="submission" date="2018-02" db="EMBL/GenBank/DDBJ databases">
        <title>The draft genome of Sphingobacterium gobiense H7.</title>
        <authorList>
            <person name="Li L."/>
            <person name="Liu L."/>
            <person name="Zhang X."/>
            <person name="Wang T."/>
            <person name="Liang L."/>
        </authorList>
    </citation>
    <scope>NUCLEOTIDE SEQUENCE [LARGE SCALE GENOMIC DNA]</scope>
    <source>
        <strain evidence="1 2">ACCC 05757</strain>
    </source>
</reference>
<dbReference type="Proteomes" id="UP000238642">
    <property type="component" value="Unassembled WGS sequence"/>
</dbReference>
<gene>
    <name evidence="1" type="ORF">C5749_16760</name>
</gene>
<dbReference type="AlphaFoldDB" id="A0A2S9JG75"/>
<dbReference type="OrthoDB" id="9814490at2"/>
<dbReference type="SUPFAM" id="SSF51161">
    <property type="entry name" value="Trimeric LpxA-like enzymes"/>
    <property type="match status" value="1"/>
</dbReference>
<sequence length="168" mass="18752">MIHSIYLKYKNLKGSLYRWLVMRKARSVGKGLKVWGRSELNNYTFIGDFVNFNGIKIHGIGKVVIGNYFHSGIDCLLISSNHNYNGEKIPYDETHIPKDITIEDFVWMGSKVIVLGGVTIGEGAIIQAGALVIKDVPPYAIVGGNPAKVIKMRDIEKFESLKKIGAYH</sequence>
<dbReference type="InterPro" id="IPR001451">
    <property type="entry name" value="Hexapep"/>
</dbReference>
<dbReference type="InterPro" id="IPR051159">
    <property type="entry name" value="Hexapeptide_acetyltransf"/>
</dbReference>
<keyword evidence="2" id="KW-1185">Reference proteome</keyword>
<dbReference type="Gene3D" id="2.160.10.10">
    <property type="entry name" value="Hexapeptide repeat proteins"/>
    <property type="match status" value="1"/>
</dbReference>
<dbReference type="PANTHER" id="PTHR23416">
    <property type="entry name" value="SIALIC ACID SYNTHASE-RELATED"/>
    <property type="match status" value="1"/>
</dbReference>
<evidence type="ECO:0000313" key="1">
    <source>
        <dbReference type="EMBL" id="PRD51950.1"/>
    </source>
</evidence>
<dbReference type="RefSeq" id="WP_105727386.1">
    <property type="nucleotide sequence ID" value="NZ_PVBS01000004.1"/>
</dbReference>
<dbReference type="Pfam" id="PF00132">
    <property type="entry name" value="Hexapep"/>
    <property type="match status" value="1"/>
</dbReference>
<evidence type="ECO:0000313" key="2">
    <source>
        <dbReference type="Proteomes" id="UP000238642"/>
    </source>
</evidence>
<organism evidence="1 2">
    <name type="scientific">Sphingobacterium gobiense</name>
    <dbReference type="NCBI Taxonomy" id="1382456"/>
    <lineage>
        <taxon>Bacteria</taxon>
        <taxon>Pseudomonadati</taxon>
        <taxon>Bacteroidota</taxon>
        <taxon>Sphingobacteriia</taxon>
        <taxon>Sphingobacteriales</taxon>
        <taxon>Sphingobacteriaceae</taxon>
        <taxon>Sphingobacterium</taxon>
    </lineage>
</organism>
<dbReference type="InterPro" id="IPR011004">
    <property type="entry name" value="Trimer_LpxA-like_sf"/>
</dbReference>
<name>A0A2S9JG75_9SPHI</name>
<dbReference type="GO" id="GO:0016740">
    <property type="term" value="F:transferase activity"/>
    <property type="evidence" value="ECO:0007669"/>
    <property type="project" value="UniProtKB-KW"/>
</dbReference>
<comment type="caution">
    <text evidence="1">The sequence shown here is derived from an EMBL/GenBank/DDBJ whole genome shotgun (WGS) entry which is preliminary data.</text>
</comment>
<keyword evidence="1" id="KW-0808">Transferase</keyword>
<protein>
    <submittedName>
        <fullName evidence="1">Acetyltransferase</fullName>
    </submittedName>
</protein>
<accession>A0A2S9JG75</accession>
<proteinExistence type="predicted"/>
<dbReference type="CDD" id="cd04647">
    <property type="entry name" value="LbH_MAT_like"/>
    <property type="match status" value="1"/>
</dbReference>
<dbReference type="EMBL" id="PVBS01000004">
    <property type="protein sequence ID" value="PRD51950.1"/>
    <property type="molecule type" value="Genomic_DNA"/>
</dbReference>